<evidence type="ECO:0000313" key="8">
    <source>
        <dbReference type="Proteomes" id="UP000308705"/>
    </source>
</evidence>
<keyword evidence="4" id="KW-0804">Transcription</keyword>
<evidence type="ECO:0000256" key="2">
    <source>
        <dbReference type="ARBA" id="ARBA00023015"/>
    </source>
</evidence>
<dbReference type="AlphaFoldDB" id="A0A4U3MCJ8"/>
<dbReference type="GO" id="GO:0000160">
    <property type="term" value="P:phosphorelay signal transduction system"/>
    <property type="evidence" value="ECO:0007669"/>
    <property type="project" value="InterPro"/>
</dbReference>
<feature type="domain" description="OmpR/PhoB-type" evidence="6">
    <location>
        <begin position="1"/>
        <end position="98"/>
    </location>
</feature>
<accession>A0A4U3MCJ8</accession>
<evidence type="ECO:0000259" key="6">
    <source>
        <dbReference type="PROSITE" id="PS51755"/>
    </source>
</evidence>
<dbReference type="InterPro" id="IPR051677">
    <property type="entry name" value="AfsR-DnrI-RedD_regulator"/>
</dbReference>
<dbReference type="Gene3D" id="1.25.40.10">
    <property type="entry name" value="Tetratricopeptide repeat domain"/>
    <property type="match status" value="1"/>
</dbReference>
<proteinExistence type="inferred from homology"/>
<feature type="DNA-binding region" description="OmpR/PhoB-type" evidence="5">
    <location>
        <begin position="1"/>
        <end position="98"/>
    </location>
</feature>
<dbReference type="Pfam" id="PF03704">
    <property type="entry name" value="BTAD"/>
    <property type="match status" value="1"/>
</dbReference>
<keyword evidence="8" id="KW-1185">Reference proteome</keyword>
<dbReference type="RefSeq" id="WP_137248622.1">
    <property type="nucleotide sequence ID" value="NZ_SZQA01000019.1"/>
</dbReference>
<dbReference type="Pfam" id="PF13191">
    <property type="entry name" value="AAA_16"/>
    <property type="match status" value="1"/>
</dbReference>
<evidence type="ECO:0000313" key="7">
    <source>
        <dbReference type="EMBL" id="TKK86771.1"/>
    </source>
</evidence>
<dbReference type="Gene3D" id="1.10.10.10">
    <property type="entry name" value="Winged helix-like DNA-binding domain superfamily/Winged helix DNA-binding domain"/>
    <property type="match status" value="1"/>
</dbReference>
<dbReference type="SUPFAM" id="SSF52540">
    <property type="entry name" value="P-loop containing nucleoside triphosphate hydrolases"/>
    <property type="match status" value="1"/>
</dbReference>
<dbReference type="InterPro" id="IPR041664">
    <property type="entry name" value="AAA_16"/>
</dbReference>
<evidence type="ECO:0000256" key="1">
    <source>
        <dbReference type="ARBA" id="ARBA00005820"/>
    </source>
</evidence>
<dbReference type="SMART" id="SM01043">
    <property type="entry name" value="BTAD"/>
    <property type="match status" value="1"/>
</dbReference>
<name>A0A4U3MCJ8_9ACTN</name>
<evidence type="ECO:0000256" key="3">
    <source>
        <dbReference type="ARBA" id="ARBA00023125"/>
    </source>
</evidence>
<organism evidence="7 8">
    <name type="scientific">Herbidospora galbida</name>
    <dbReference type="NCBI Taxonomy" id="2575442"/>
    <lineage>
        <taxon>Bacteria</taxon>
        <taxon>Bacillati</taxon>
        <taxon>Actinomycetota</taxon>
        <taxon>Actinomycetes</taxon>
        <taxon>Streptosporangiales</taxon>
        <taxon>Streptosporangiaceae</taxon>
        <taxon>Herbidospora</taxon>
    </lineage>
</organism>
<protein>
    <submittedName>
        <fullName evidence="7">ATPase</fullName>
    </submittedName>
</protein>
<dbReference type="InterPro" id="IPR027417">
    <property type="entry name" value="P-loop_NTPase"/>
</dbReference>
<dbReference type="GO" id="GO:0003677">
    <property type="term" value="F:DNA binding"/>
    <property type="evidence" value="ECO:0007669"/>
    <property type="project" value="UniProtKB-UniRule"/>
</dbReference>
<gene>
    <name evidence="7" type="ORF">FDA94_20135</name>
</gene>
<keyword evidence="3 5" id="KW-0238">DNA-binding</keyword>
<dbReference type="InterPro" id="IPR036388">
    <property type="entry name" value="WH-like_DNA-bd_sf"/>
</dbReference>
<keyword evidence="2" id="KW-0805">Transcription regulation</keyword>
<evidence type="ECO:0000256" key="5">
    <source>
        <dbReference type="PROSITE-ProRule" id="PRU01091"/>
    </source>
</evidence>
<evidence type="ECO:0000256" key="4">
    <source>
        <dbReference type="ARBA" id="ARBA00023163"/>
    </source>
</evidence>
<sequence length="1079" mass="116440">MVRLRVLGQLTASVGDASVELGTFLQRAVVARLVAEGGHIVSADRFIEDLWREQPPPKALGALQVYISNLRRILEPGRAPRTPATVIVSAPPGYRLQLKPEAVDAWWFPRLVDEAVAKNDPNERIRLLDDALALWTGPAFAEFADEEWAVAEAAQLDELRLVAVEYRVEAAIALGRHAEIVAELDRHVTAHPLRENAVRLLALAYYRAGRQPEALAVIRRTRETLAEELGVDPGPALRTLESDILHQTETLQFTPPPEPIRVTPAREAEKEIIGRQAELDRLTRAAEQAMTGFRVAWLGGDAGSGKSTVAAALAKALQARGWATAAGRCPETVGGVPPAWAWSEVLRSLVPARPPAPALLPKLAPLLADDAEPVGQFWLARAVGDYLAELTAPLLVVLEDVHRADDETLHLLRHLATRLAGTPVMVLLTHRSDETTTDLMATGAALAAQTAEHLTLEGLGPDDVARLVLDRSGVSIGPATLAVLSERTGGNPLFVSETARLLAAEGMTAVYRLPPGVRDVIRRRIARLPATAQTTLRDAAVVGRDADADVLIAMRDADEDTVLDGLEAGVLSGLLTEPHPGQVRFAHVLVRETLYEDIPRLRRTRLHGKVVEALEATRPGDTGALAHHALAAATAATAARAVSYAAKAAEKATSLYAHREAVTLLSGAVEIAPEDERRLDLQCRLVSALAHAGDVNAAKRLRSEALPLARRLGDRAATIRLITAIDVPLIWSIVTEHVLDHDMVEAIHDVLPGSEGETRCRLLVALCNETEPYGGERLERDSTEAIEIAKGLGDPLLLCMAYNARYWACVHAGKSARLDRLADDVIEVAEAHGLQGYLTLARYMKIMVALSRGDRAEARHYAALATGSSTSGQFTHLLGVFALLDSIDLYIEGRFDEAEQAAAALAAQLAAIGDGNALAYGLMARLAIGITRGDIGTLMDEYEAVWKDLDTVHEIYSRALVAAGRIEEARARWRPDELPFPGVYQSLVLTMRAQTAMALDHSEGVRQTYAQLTPLAGEMAGLASGSITHGPVDHFLGELARYLGDETAARSHYAAAVEVAERVGSAFWADKAREALTRR</sequence>
<dbReference type="InterPro" id="IPR011990">
    <property type="entry name" value="TPR-like_helical_dom_sf"/>
</dbReference>
<comment type="caution">
    <text evidence="7">The sequence shown here is derived from an EMBL/GenBank/DDBJ whole genome shotgun (WGS) entry which is preliminary data.</text>
</comment>
<dbReference type="Pfam" id="PF00486">
    <property type="entry name" value="Trans_reg_C"/>
    <property type="match status" value="1"/>
</dbReference>
<dbReference type="EMBL" id="SZQA01000019">
    <property type="protein sequence ID" value="TKK86771.1"/>
    <property type="molecule type" value="Genomic_DNA"/>
</dbReference>
<dbReference type="PANTHER" id="PTHR35807">
    <property type="entry name" value="TRANSCRIPTIONAL REGULATOR REDD-RELATED"/>
    <property type="match status" value="1"/>
</dbReference>
<dbReference type="Proteomes" id="UP000308705">
    <property type="component" value="Unassembled WGS sequence"/>
</dbReference>
<dbReference type="GO" id="GO:0006355">
    <property type="term" value="P:regulation of DNA-templated transcription"/>
    <property type="evidence" value="ECO:0007669"/>
    <property type="project" value="InterPro"/>
</dbReference>
<dbReference type="PROSITE" id="PS51755">
    <property type="entry name" value="OMPR_PHOB"/>
    <property type="match status" value="1"/>
</dbReference>
<dbReference type="InterPro" id="IPR001867">
    <property type="entry name" value="OmpR/PhoB-type_DNA-bd"/>
</dbReference>
<dbReference type="SUPFAM" id="SSF46894">
    <property type="entry name" value="C-terminal effector domain of the bipartite response regulators"/>
    <property type="match status" value="1"/>
</dbReference>
<comment type="similarity">
    <text evidence="1">Belongs to the AfsR/DnrI/RedD regulatory family.</text>
</comment>
<dbReference type="OrthoDB" id="134712at2"/>
<dbReference type="CDD" id="cd15831">
    <property type="entry name" value="BTAD"/>
    <property type="match status" value="1"/>
</dbReference>
<reference evidence="7 8" key="1">
    <citation type="submission" date="2019-04" db="EMBL/GenBank/DDBJ databases">
        <title>Herbidospora sp. NEAU-GS14.nov., a novel actinomycete isolated from soil.</title>
        <authorList>
            <person name="Han L."/>
        </authorList>
    </citation>
    <scope>NUCLEOTIDE SEQUENCE [LARGE SCALE GENOMIC DNA]</scope>
    <source>
        <strain evidence="7 8">NEAU-GS14</strain>
    </source>
</reference>
<dbReference type="SUPFAM" id="SSF48452">
    <property type="entry name" value="TPR-like"/>
    <property type="match status" value="1"/>
</dbReference>
<dbReference type="InterPro" id="IPR005158">
    <property type="entry name" value="BTAD"/>
</dbReference>
<dbReference type="PANTHER" id="PTHR35807:SF1">
    <property type="entry name" value="TRANSCRIPTIONAL REGULATOR REDD"/>
    <property type="match status" value="1"/>
</dbReference>
<dbReference type="InterPro" id="IPR016032">
    <property type="entry name" value="Sig_transdc_resp-reg_C-effctor"/>
</dbReference>
<dbReference type="SMART" id="SM00862">
    <property type="entry name" value="Trans_reg_C"/>
    <property type="match status" value="1"/>
</dbReference>